<proteinExistence type="inferred from homology"/>
<dbReference type="InterPro" id="IPR006683">
    <property type="entry name" value="Thioestr_dom"/>
</dbReference>
<comment type="similarity">
    <text evidence="1">Belongs to the thioesterase PaaI family.</text>
</comment>
<dbReference type="Pfam" id="PF03061">
    <property type="entry name" value="4HBT"/>
    <property type="match status" value="1"/>
</dbReference>
<dbReference type="CDD" id="cd03443">
    <property type="entry name" value="PaaI_thioesterase"/>
    <property type="match status" value="1"/>
</dbReference>
<dbReference type="EMBL" id="LBGZ01000040">
    <property type="protein sequence ID" value="PBJ38419.1"/>
    <property type="molecule type" value="Genomic_DNA"/>
</dbReference>
<protein>
    <submittedName>
        <fullName evidence="4">PaaI family thioesterase</fullName>
    </submittedName>
</protein>
<keyword evidence="2" id="KW-0378">Hydrolase</keyword>
<dbReference type="InterPro" id="IPR039298">
    <property type="entry name" value="ACOT13"/>
</dbReference>
<dbReference type="SUPFAM" id="SSF54637">
    <property type="entry name" value="Thioesterase/thiol ester dehydrase-isomerase"/>
    <property type="match status" value="1"/>
</dbReference>
<dbReference type="InterPro" id="IPR003736">
    <property type="entry name" value="PAAI_dom"/>
</dbReference>
<evidence type="ECO:0000259" key="3">
    <source>
        <dbReference type="Pfam" id="PF03061"/>
    </source>
</evidence>
<sequence>MTVFDQFPKPPCARLLGWDLIAADPRTGTVRVNFQATDAFCNPGGNIQGGMLAAMLDDTLGPTILVKTGGTHYCATLDLNVRFIAPARPGTLVGEGRVVRSGSTIAFLEGELHDADGQLIATATAAARIVPTDRLDRQRITDG</sequence>
<evidence type="ECO:0000313" key="5">
    <source>
        <dbReference type="Proteomes" id="UP000218842"/>
    </source>
</evidence>
<reference evidence="4 5" key="1">
    <citation type="journal article" date="2017" name="Genome Biol. Evol.">
        <title>Population Structure and Local Adaptation of MAC Lung Disease Agent Mycobacterium avium subsp. hominissuis.</title>
        <authorList>
            <person name="Yano H."/>
            <person name="Iwamoto T."/>
            <person name="Nishiuchi Y."/>
            <person name="Nakajima C."/>
            <person name="Starkova D.A."/>
            <person name="Mokrousov I."/>
            <person name="Narvskaya O."/>
            <person name="Yoshida S."/>
            <person name="Arikawa K."/>
            <person name="Nakanishi N."/>
            <person name="Osaki K."/>
            <person name="Nakagawa I."/>
            <person name="Ato M."/>
            <person name="Suzuki Y."/>
            <person name="Maruyama F."/>
        </authorList>
    </citation>
    <scope>NUCLEOTIDE SEQUENCE [LARGE SCALE GENOMIC DNA]</scope>
    <source>
        <strain evidence="4 5">OCU466</strain>
    </source>
</reference>
<dbReference type="Proteomes" id="UP000218842">
    <property type="component" value="Unassembled WGS sequence"/>
</dbReference>
<feature type="domain" description="Thioesterase" evidence="3">
    <location>
        <begin position="44"/>
        <end position="120"/>
    </location>
</feature>
<dbReference type="RefSeq" id="WP_044543909.1">
    <property type="nucleotide sequence ID" value="NZ_BDNV01000095.1"/>
</dbReference>
<dbReference type="GO" id="GO:0047617">
    <property type="term" value="F:fatty acyl-CoA hydrolase activity"/>
    <property type="evidence" value="ECO:0007669"/>
    <property type="project" value="InterPro"/>
</dbReference>
<dbReference type="PANTHER" id="PTHR21660">
    <property type="entry name" value="THIOESTERASE SUPERFAMILY MEMBER-RELATED"/>
    <property type="match status" value="1"/>
</dbReference>
<dbReference type="PANTHER" id="PTHR21660:SF1">
    <property type="entry name" value="ACYL-COENZYME A THIOESTERASE 13"/>
    <property type="match status" value="1"/>
</dbReference>
<dbReference type="InterPro" id="IPR029069">
    <property type="entry name" value="HotDog_dom_sf"/>
</dbReference>
<dbReference type="NCBIfam" id="TIGR00369">
    <property type="entry name" value="unchar_dom_1"/>
    <property type="match status" value="1"/>
</dbReference>
<evidence type="ECO:0000256" key="1">
    <source>
        <dbReference type="ARBA" id="ARBA00008324"/>
    </source>
</evidence>
<comment type="caution">
    <text evidence="4">The sequence shown here is derived from an EMBL/GenBank/DDBJ whole genome shotgun (WGS) entry which is preliminary data.</text>
</comment>
<gene>
    <name evidence="4" type="ORF">XV03_04550</name>
</gene>
<name>A0A2A3LCF6_MYCAV</name>
<accession>A0A2A3LCF6</accession>
<dbReference type="Gene3D" id="3.10.129.10">
    <property type="entry name" value="Hotdog Thioesterase"/>
    <property type="match status" value="1"/>
</dbReference>
<evidence type="ECO:0000313" key="4">
    <source>
        <dbReference type="EMBL" id="PBJ38419.1"/>
    </source>
</evidence>
<organism evidence="4 5">
    <name type="scientific">Mycobacterium avium subsp. hominissuis</name>
    <dbReference type="NCBI Taxonomy" id="439334"/>
    <lineage>
        <taxon>Bacteria</taxon>
        <taxon>Bacillati</taxon>
        <taxon>Actinomycetota</taxon>
        <taxon>Actinomycetes</taxon>
        <taxon>Mycobacteriales</taxon>
        <taxon>Mycobacteriaceae</taxon>
        <taxon>Mycobacterium</taxon>
        <taxon>Mycobacterium avium complex (MAC)</taxon>
    </lineage>
</organism>
<dbReference type="AlphaFoldDB" id="A0A2A3LCF6"/>
<evidence type="ECO:0000256" key="2">
    <source>
        <dbReference type="ARBA" id="ARBA00022801"/>
    </source>
</evidence>